<dbReference type="GO" id="GO:0006817">
    <property type="term" value="P:phosphate ion transport"/>
    <property type="evidence" value="ECO:0007669"/>
    <property type="project" value="UniProtKB-KW"/>
</dbReference>
<evidence type="ECO:0000259" key="4">
    <source>
        <dbReference type="PROSITE" id="PS50893"/>
    </source>
</evidence>
<dbReference type="RefSeq" id="WP_285065404.1">
    <property type="nucleotide sequence ID" value="NZ_JASOOE010000003.1"/>
</dbReference>
<dbReference type="PROSITE" id="PS50893">
    <property type="entry name" value="ABC_TRANSPORTER_2"/>
    <property type="match status" value="1"/>
</dbReference>
<evidence type="ECO:0000313" key="5">
    <source>
        <dbReference type="EMBL" id="MDK7186785.1"/>
    </source>
</evidence>
<dbReference type="Pfam" id="PF00005">
    <property type="entry name" value="ABC_tran"/>
    <property type="match status" value="1"/>
</dbReference>
<keyword evidence="1" id="KW-0592">Phosphate transport</keyword>
<feature type="domain" description="ABC transporter" evidence="4">
    <location>
        <begin position="5"/>
        <end position="214"/>
    </location>
</feature>
<proteinExistence type="predicted"/>
<dbReference type="SUPFAM" id="SSF52540">
    <property type="entry name" value="P-loop containing nucleoside triphosphate hydrolases"/>
    <property type="match status" value="1"/>
</dbReference>
<dbReference type="AlphaFoldDB" id="A0AAJ1V1Q6"/>
<evidence type="ECO:0000256" key="2">
    <source>
        <dbReference type="ARBA" id="ARBA00022741"/>
    </source>
</evidence>
<dbReference type="InterPro" id="IPR003593">
    <property type="entry name" value="AAA+_ATPase"/>
</dbReference>
<evidence type="ECO:0000256" key="3">
    <source>
        <dbReference type="ARBA" id="ARBA00022840"/>
    </source>
</evidence>
<dbReference type="SMART" id="SM00382">
    <property type="entry name" value="AAA"/>
    <property type="match status" value="1"/>
</dbReference>
<dbReference type="Gene3D" id="3.40.50.300">
    <property type="entry name" value="P-loop containing nucleotide triphosphate hydrolases"/>
    <property type="match status" value="1"/>
</dbReference>
<comment type="caution">
    <text evidence="5">The sequence shown here is derived from an EMBL/GenBank/DDBJ whole genome shotgun (WGS) entry which is preliminary data.</text>
</comment>
<evidence type="ECO:0000256" key="1">
    <source>
        <dbReference type="ARBA" id="ARBA00022592"/>
    </source>
</evidence>
<dbReference type="InterPro" id="IPR003439">
    <property type="entry name" value="ABC_transporter-like_ATP-bd"/>
</dbReference>
<dbReference type="InterPro" id="IPR027417">
    <property type="entry name" value="P-loop_NTPase"/>
</dbReference>
<dbReference type="Proteomes" id="UP001229251">
    <property type="component" value="Unassembled WGS sequence"/>
</dbReference>
<evidence type="ECO:0000313" key="6">
    <source>
        <dbReference type="Proteomes" id="UP001229251"/>
    </source>
</evidence>
<name>A0AAJ1V1Q6_9LACT</name>
<keyword evidence="3 5" id="KW-0067">ATP-binding</keyword>
<gene>
    <name evidence="5" type="ORF">QP433_02200</name>
</gene>
<keyword evidence="2" id="KW-0547">Nucleotide-binding</keyword>
<reference evidence="5" key="1">
    <citation type="submission" date="2023-05" db="EMBL/GenBank/DDBJ databases">
        <title>Cataloging the Phylogenetic Diversity of Human Bladder Bacteria.</title>
        <authorList>
            <person name="Du J."/>
        </authorList>
    </citation>
    <scope>NUCLEOTIDE SEQUENCE</scope>
    <source>
        <strain evidence="5">UMB1231</strain>
    </source>
</reference>
<protein>
    <submittedName>
        <fullName evidence="5">ATP-binding cassette domain-containing protein</fullName>
    </submittedName>
</protein>
<dbReference type="GO" id="GO:0016887">
    <property type="term" value="F:ATP hydrolysis activity"/>
    <property type="evidence" value="ECO:0007669"/>
    <property type="project" value="InterPro"/>
</dbReference>
<organism evidence="5 6">
    <name type="scientific">Facklamia hominis</name>
    <dbReference type="NCBI Taxonomy" id="178214"/>
    <lineage>
        <taxon>Bacteria</taxon>
        <taxon>Bacillati</taxon>
        <taxon>Bacillota</taxon>
        <taxon>Bacilli</taxon>
        <taxon>Lactobacillales</taxon>
        <taxon>Aerococcaceae</taxon>
        <taxon>Facklamia</taxon>
    </lineage>
</organism>
<dbReference type="PANTHER" id="PTHR43423">
    <property type="entry name" value="ABC TRANSPORTER I FAMILY MEMBER 17"/>
    <property type="match status" value="1"/>
</dbReference>
<dbReference type="GO" id="GO:0005524">
    <property type="term" value="F:ATP binding"/>
    <property type="evidence" value="ECO:0007669"/>
    <property type="project" value="UniProtKB-KW"/>
</dbReference>
<keyword evidence="1" id="KW-0813">Transport</keyword>
<sequence>MTTLLKLKNYSLSIPERRLFKPINFELQSDQIVSIKGQSGSGKSTLLKSLVQLNTGEIIIDGHCYYLDKEVDQYPPVQLRQSISYVSQNPQLFGESVYDNLAFPFKIRQKNFDAEKASQFLIQLGLCKDQLHAEIHDLSGGERQRVGLIRHLFFPPQILLLDEVTAALDEENRGKLWQLLMDFKNQTQCSMLIVSHSNEDHQYSDHTVTLEAFDN</sequence>
<accession>A0AAJ1V1Q6</accession>
<dbReference type="PANTHER" id="PTHR43423:SF1">
    <property type="entry name" value="ABC TRANSPORTER I FAMILY MEMBER 17"/>
    <property type="match status" value="1"/>
</dbReference>
<dbReference type="EMBL" id="JASOOE010000003">
    <property type="protein sequence ID" value="MDK7186785.1"/>
    <property type="molecule type" value="Genomic_DNA"/>
</dbReference>